<keyword evidence="5" id="KW-0378">Hydrolase</keyword>
<keyword evidence="2" id="KW-0732">Signal</keyword>
<dbReference type="KEGG" id="pan:PODANSg189"/>
<keyword evidence="6" id="KW-1185">Reference proteome</keyword>
<name>B2ABY4_PODAN</name>
<dbReference type="Gene3D" id="3.20.20.80">
    <property type="entry name" value="Glycosidases"/>
    <property type="match status" value="1"/>
</dbReference>
<dbReference type="GeneID" id="6187252"/>
<reference evidence="4 6" key="1">
    <citation type="journal article" date="2008" name="Genome Biol.">
        <title>The genome sequence of the model ascomycete fungus Podospora anserina.</title>
        <authorList>
            <person name="Espagne E."/>
            <person name="Lespinet O."/>
            <person name="Malagnac F."/>
            <person name="Da Silva C."/>
            <person name="Jaillon O."/>
            <person name="Porcel B.M."/>
            <person name="Couloux A."/>
            <person name="Aury J.-M."/>
            <person name="Segurens B."/>
            <person name="Poulain J."/>
            <person name="Anthouard V."/>
            <person name="Grossetete S."/>
            <person name="Khalili H."/>
            <person name="Coppin E."/>
            <person name="Dequard-Chablat M."/>
            <person name="Picard M."/>
            <person name="Contamine V."/>
            <person name="Arnaise S."/>
            <person name="Bourdais A."/>
            <person name="Berteaux-Lecellier V."/>
            <person name="Gautheret D."/>
            <person name="de Vries R.P."/>
            <person name="Battaglia E."/>
            <person name="Coutinho P.M."/>
            <person name="Danchin E.G.J."/>
            <person name="Henrissat B."/>
            <person name="El Khoury R."/>
            <person name="Sainsard-Chanet A."/>
            <person name="Boivin A."/>
            <person name="Pinan-Lucarre B."/>
            <person name="Sellem C.H."/>
            <person name="Debuchy R."/>
            <person name="Wincker P."/>
            <person name="Weissenbach J."/>
            <person name="Silar P."/>
        </authorList>
    </citation>
    <scope>NUCLEOTIDE SEQUENCE [LARGE SCALE GENOMIC DNA]</scope>
    <source>
        <strain evidence="6">S / ATCC MYA-4624 / DSM 980 / FGSC 10383</strain>
        <strain evidence="4">S mat+</strain>
    </source>
</reference>
<evidence type="ECO:0000256" key="1">
    <source>
        <dbReference type="SAM" id="MobiDB-lite"/>
    </source>
</evidence>
<dbReference type="Pfam" id="PF16862">
    <property type="entry name" value="Glyco_hydro_79C"/>
    <property type="match status" value="1"/>
</dbReference>
<reference evidence="4" key="2">
    <citation type="submission" date="2008-07" db="EMBL/GenBank/DDBJ databases">
        <authorList>
            <person name="Genoscope - CEA"/>
        </authorList>
    </citation>
    <scope>NUCLEOTIDE SEQUENCE</scope>
    <source>
        <strain evidence="4">S mat+</strain>
    </source>
</reference>
<feature type="region of interest" description="Disordered" evidence="1">
    <location>
        <begin position="440"/>
        <end position="459"/>
    </location>
</feature>
<evidence type="ECO:0000313" key="6">
    <source>
        <dbReference type="Proteomes" id="UP000001197"/>
    </source>
</evidence>
<gene>
    <name evidence="4" type="ORF">PODANS_0_1320</name>
</gene>
<accession>B2ABY4</accession>
<dbReference type="EMBL" id="FO904937">
    <property type="protein sequence ID" value="CDP24964.1"/>
    <property type="molecule type" value="Genomic_DNA"/>
</dbReference>
<dbReference type="eggNOG" id="ENOG502R0IR">
    <property type="taxonomic scope" value="Eukaryota"/>
</dbReference>
<dbReference type="InterPro" id="IPR017853">
    <property type="entry name" value="GH"/>
</dbReference>
<dbReference type="RefSeq" id="XP_001903177.1">
    <property type="nucleotide sequence ID" value="XM_001903142.1"/>
</dbReference>
<feature type="domain" description="Beta-glucuronidase C-terminal" evidence="3">
    <location>
        <begin position="391"/>
        <end position="494"/>
    </location>
</feature>
<dbReference type="OrthoDB" id="2796951at2759"/>
<evidence type="ECO:0000313" key="5">
    <source>
        <dbReference type="EMBL" id="CDP24964.1"/>
    </source>
</evidence>
<dbReference type="Gene3D" id="2.60.40.1180">
    <property type="entry name" value="Golgi alpha-mannosidase II"/>
    <property type="match status" value="1"/>
</dbReference>
<dbReference type="SUPFAM" id="SSF51445">
    <property type="entry name" value="(Trans)glycosidases"/>
    <property type="match status" value="1"/>
</dbReference>
<dbReference type="EMBL" id="CU633446">
    <property type="protein sequence ID" value="CAP60949.1"/>
    <property type="molecule type" value="Genomic_DNA"/>
</dbReference>
<feature type="chain" id="PRO_5007638576" evidence="2">
    <location>
        <begin position="22"/>
        <end position="497"/>
    </location>
</feature>
<reference evidence="6" key="3">
    <citation type="journal article" date="2014" name="Genetics">
        <title>Maintaining two mating types: Structure of the mating type locus and its role in heterokaryosis in Podospora anserina.</title>
        <authorList>
            <person name="Grognet P."/>
            <person name="Bidard F."/>
            <person name="Kuchly C."/>
            <person name="Tong L.C.H."/>
            <person name="Coppin E."/>
            <person name="Benkhali J.A."/>
            <person name="Couloux A."/>
            <person name="Wincker P."/>
            <person name="Debuchy R."/>
            <person name="Silar P."/>
        </authorList>
    </citation>
    <scope>GENOME REANNOTATION</scope>
    <source>
        <strain evidence="6">S / ATCC MYA-4624 / DSM 980 / FGSC 10383</strain>
    </source>
</reference>
<feature type="compositionally biased region" description="Low complexity" evidence="1">
    <location>
        <begin position="441"/>
        <end position="454"/>
    </location>
</feature>
<evidence type="ECO:0000259" key="3">
    <source>
        <dbReference type="Pfam" id="PF16862"/>
    </source>
</evidence>
<reference evidence="5" key="4">
    <citation type="submission" date="2014-09" db="EMBL/GenBank/DDBJ databases">
        <title>Maintaining two mating types: Structure of the mating type locus and its role in heterokaryosis in Podospora anserina.</title>
        <authorList>
            <person name="Grognet P."/>
            <person name="Bidard F."/>
            <person name="Kuchly C."/>
            <person name="Chan Ho Tong L."/>
            <person name="Coppin E."/>
            <person name="Ait Benkhali J."/>
            <person name="Couloux A."/>
            <person name="Wincker P."/>
            <person name="Debuchy R."/>
            <person name="Silar P."/>
        </authorList>
    </citation>
    <scope>NUCLEOTIDE SEQUENCE</scope>
</reference>
<dbReference type="InterPro" id="IPR031728">
    <property type="entry name" value="GlcAase_C"/>
</dbReference>
<dbReference type="CAZy" id="GH79">
    <property type="family name" value="Glycoside Hydrolase Family 79"/>
</dbReference>
<dbReference type="VEuPathDB" id="FungiDB:PODANS_0_1320"/>
<protein>
    <submittedName>
        <fullName evidence="5">Glycoside Hydrolase Family 79</fullName>
    </submittedName>
    <submittedName>
        <fullName evidence="4">Podospora anserina S mat+ genomic DNA chromosome 2, supercontig 1</fullName>
    </submittedName>
</protein>
<dbReference type="InterPro" id="IPR052974">
    <property type="entry name" value="GH79_Enzymes"/>
</dbReference>
<evidence type="ECO:0000256" key="2">
    <source>
        <dbReference type="SAM" id="SignalP"/>
    </source>
</evidence>
<dbReference type="InterPro" id="IPR013780">
    <property type="entry name" value="Glyco_hydro_b"/>
</dbReference>
<feature type="signal peptide" evidence="2">
    <location>
        <begin position="1"/>
        <end position="21"/>
    </location>
</feature>
<dbReference type="GO" id="GO:0016787">
    <property type="term" value="F:hydrolase activity"/>
    <property type="evidence" value="ECO:0007669"/>
    <property type="project" value="UniProtKB-KW"/>
</dbReference>
<dbReference type="PANTHER" id="PTHR36183">
    <property type="entry name" value="BETA-GLUCURONIDASE"/>
    <property type="match status" value="1"/>
</dbReference>
<evidence type="ECO:0000313" key="4">
    <source>
        <dbReference type="EMBL" id="CAP60949.1"/>
    </source>
</evidence>
<dbReference type="Proteomes" id="UP000001197">
    <property type="component" value="Chromosome 2"/>
</dbReference>
<organism evidence="4">
    <name type="scientific">Podospora anserina (strain S / ATCC MYA-4624 / DSM 980 / FGSC 10383)</name>
    <name type="common">Pleurage anserina</name>
    <dbReference type="NCBI Taxonomy" id="515849"/>
    <lineage>
        <taxon>Eukaryota</taxon>
        <taxon>Fungi</taxon>
        <taxon>Dikarya</taxon>
        <taxon>Ascomycota</taxon>
        <taxon>Pezizomycotina</taxon>
        <taxon>Sordariomycetes</taxon>
        <taxon>Sordariomycetidae</taxon>
        <taxon>Sordariales</taxon>
        <taxon>Podosporaceae</taxon>
        <taxon>Podospora</taxon>
        <taxon>Podospora anserina</taxon>
    </lineage>
</organism>
<dbReference type="AlphaFoldDB" id="B2ABY4"/>
<dbReference type="PANTHER" id="PTHR36183:SF2">
    <property type="entry name" value="BETA-GLUCURONIDASE C-TERMINAL DOMAIN-CONTAINING PROTEIN"/>
    <property type="match status" value="1"/>
</dbReference>
<proteinExistence type="predicted"/>
<sequence length="497" mass="53179">MMVSRLSFLWLASYAPHLVAAVSYSVPSSPPSNASPLLDPAPVGVSLEFFTFPGYMENVTSTMTCLKNFKDLTGSWPPVRVGGTTQDRATYNAQSSAAVTYSVSNPADAPMSLTFGPSFFDLAASYPGKVIIGLNRRLNNLGNTLAASRLAHQRMRNLDSIELGNEPNFYTNSDPIAGGTWNAARDRASQVEWQRALASNLTTSSIISAGVFFGTDKFNNANLAREEGNAMAAVKNFNSHNYPQWAGTYNLARLMSHSAIATQIAPFKAEAAAARAAGKDYIMGETNSATQGLSYITSVFSAATDSILAGGGGISPTFGAALWIVDYVAQSLLLGIKSIYFHQGTIGNCQYCWWGRFSMGNPYYGAYFITAALAEAQRIAPLDSFSNNFGGYAIYKDNKPIRILLINSNYYESGTRSRESFTLTGLPSGLTSVLSKRLTGSSATSRSDRSSPATFGGQTFQDGTCVKQGIEQVEEASVRAGSVTLSLAASEALLVYL</sequence>
<dbReference type="HOGENOM" id="CLU_022148_4_0_1"/>